<reference evidence="3 4" key="1">
    <citation type="journal article" date="2013" name="Genome Announc.">
        <title>Draft genome sequence of MKD8, a conjugal recipient Mycobacterium smegmatis strain.</title>
        <authorList>
            <person name="Gray T.A."/>
            <person name="Palumbo M.J."/>
            <person name="Derbyshire K.M."/>
        </authorList>
    </citation>
    <scope>NUCLEOTIDE SEQUENCE [LARGE SCALE GENOMIC DNA]</scope>
    <source>
        <strain evidence="3 4">MKD8</strain>
    </source>
</reference>
<feature type="domain" description="HTH cro/C1-type" evidence="2">
    <location>
        <begin position="48"/>
        <end position="99"/>
    </location>
</feature>
<dbReference type="Gene3D" id="1.10.260.40">
    <property type="entry name" value="lambda repressor-like DNA-binding domains"/>
    <property type="match status" value="1"/>
</dbReference>
<sequence>MAHRRNGRPNGRLNGRPDGRPSELGAFLRARRDAVTPEDAGLAAGADRRVRGLRREEVALLAGVSTDYYRRLEQGREEHPSVQVLNALARALRMDAPATAYLIGLVHPAPHAKIREPNRTVSAGMHLILEQGLHVPALIVDPGLNILAMNPYATVLYDGFGQTDNLAHMVFLDPAGRDFYVDWDEVATQVVGNLRAGLTTFPDDRRITDVVDEISGCSAVFASLWDTYTVRPRTSEDKTFRHPELGVLHLHYESMEVADAPDQRLFVYCPYQDSTQIPAVPDRDSRATSSALS</sequence>
<dbReference type="PROSITE" id="PS50943">
    <property type="entry name" value="HTH_CROC1"/>
    <property type="match status" value="1"/>
</dbReference>
<protein>
    <submittedName>
        <fullName evidence="3">DNA-binding protein</fullName>
    </submittedName>
</protein>
<dbReference type="SMART" id="SM00530">
    <property type="entry name" value="HTH_XRE"/>
    <property type="match status" value="1"/>
</dbReference>
<evidence type="ECO:0000313" key="4">
    <source>
        <dbReference type="Proteomes" id="UP000011200"/>
    </source>
</evidence>
<feature type="region of interest" description="Disordered" evidence="1">
    <location>
        <begin position="1"/>
        <end position="23"/>
    </location>
</feature>
<dbReference type="EMBL" id="CP027541">
    <property type="protein sequence ID" value="AWT57504.1"/>
    <property type="molecule type" value="Genomic_DNA"/>
</dbReference>
<dbReference type="InterPro" id="IPR010982">
    <property type="entry name" value="Lambda_DNA-bd_dom_sf"/>
</dbReference>
<dbReference type="GO" id="GO:0003677">
    <property type="term" value="F:DNA binding"/>
    <property type="evidence" value="ECO:0007669"/>
    <property type="project" value="UniProtKB-KW"/>
</dbReference>
<dbReference type="PANTHER" id="PTHR35010:SF2">
    <property type="entry name" value="BLL4672 PROTEIN"/>
    <property type="match status" value="1"/>
</dbReference>
<dbReference type="CDD" id="cd00093">
    <property type="entry name" value="HTH_XRE"/>
    <property type="match status" value="1"/>
</dbReference>
<accession>A0A2U9Q0P4</accession>
<name>A0A2U9Q0P4_MYCSE</name>
<evidence type="ECO:0000259" key="2">
    <source>
        <dbReference type="PROSITE" id="PS50943"/>
    </source>
</evidence>
<dbReference type="Proteomes" id="UP000011200">
    <property type="component" value="Chromosome"/>
</dbReference>
<evidence type="ECO:0000313" key="3">
    <source>
        <dbReference type="EMBL" id="AWT57504.1"/>
    </source>
</evidence>
<dbReference type="Pfam" id="PF17765">
    <property type="entry name" value="MLTR_LBD"/>
    <property type="match status" value="1"/>
</dbReference>
<reference evidence="4" key="2">
    <citation type="submission" date="2018-03" db="EMBL/GenBank/DDBJ databases">
        <authorList>
            <person name="Derbyshire K."/>
            <person name="Gray T.A."/>
            <person name="Champion M."/>
        </authorList>
    </citation>
    <scope>NUCLEOTIDE SEQUENCE [LARGE SCALE GENOMIC DNA]</scope>
    <source>
        <strain evidence="4">MKD8</strain>
    </source>
</reference>
<dbReference type="Pfam" id="PF13560">
    <property type="entry name" value="HTH_31"/>
    <property type="match status" value="1"/>
</dbReference>
<dbReference type="InterPro" id="IPR041413">
    <property type="entry name" value="MLTR_LBD"/>
</dbReference>
<dbReference type="GeneID" id="93461312"/>
<dbReference type="SUPFAM" id="SSF47413">
    <property type="entry name" value="lambda repressor-like DNA-binding domains"/>
    <property type="match status" value="1"/>
</dbReference>
<gene>
    <name evidence="3" type="ORF">D806_065710</name>
</gene>
<dbReference type="AlphaFoldDB" id="A0A2U9Q0P4"/>
<dbReference type="RefSeq" id="WP_036454070.1">
    <property type="nucleotide sequence ID" value="NZ_CP027541.1"/>
</dbReference>
<evidence type="ECO:0000256" key="1">
    <source>
        <dbReference type="SAM" id="MobiDB-lite"/>
    </source>
</evidence>
<keyword evidence="3" id="KW-0238">DNA-binding</keyword>
<proteinExistence type="predicted"/>
<dbReference type="InterPro" id="IPR001387">
    <property type="entry name" value="Cro/C1-type_HTH"/>
</dbReference>
<dbReference type="PANTHER" id="PTHR35010">
    <property type="entry name" value="BLL4672 PROTEIN-RELATED"/>
    <property type="match status" value="1"/>
</dbReference>
<dbReference type="Gene3D" id="3.30.450.180">
    <property type="match status" value="1"/>
</dbReference>
<organism evidence="3 4">
    <name type="scientific">Mycolicibacterium smegmatis (strain MKD8)</name>
    <name type="common">Mycobacterium smegmatis</name>
    <dbReference type="NCBI Taxonomy" id="1214915"/>
    <lineage>
        <taxon>Bacteria</taxon>
        <taxon>Bacillati</taxon>
        <taxon>Actinomycetota</taxon>
        <taxon>Actinomycetes</taxon>
        <taxon>Mycobacteriales</taxon>
        <taxon>Mycobacteriaceae</taxon>
        <taxon>Mycolicibacterium</taxon>
    </lineage>
</organism>